<dbReference type="RefSeq" id="WP_148750466.1">
    <property type="nucleotide sequence ID" value="NZ_VSSR01000014.1"/>
</dbReference>
<keyword evidence="2" id="KW-1185">Reference proteome</keyword>
<comment type="caution">
    <text evidence="1">The sequence shown here is derived from an EMBL/GenBank/DDBJ whole genome shotgun (WGS) entry which is preliminary data.</text>
</comment>
<gene>
    <name evidence="1" type="ORF">FXB38_08700</name>
</gene>
<evidence type="ECO:0000313" key="2">
    <source>
        <dbReference type="Proteomes" id="UP000324853"/>
    </source>
</evidence>
<dbReference type="Proteomes" id="UP000324853">
    <property type="component" value="Unassembled WGS sequence"/>
</dbReference>
<reference evidence="1 2" key="1">
    <citation type="submission" date="2019-08" db="EMBL/GenBank/DDBJ databases">
        <title>Bradyrhizobium hipponensis sp. nov., a rhizobium isolated from a Lupinus angustifolius root nodule in Tunisia.</title>
        <authorList>
            <person name="Off K."/>
            <person name="Rejili M."/>
            <person name="Mars M."/>
            <person name="Brachmann A."/>
            <person name="Marin M."/>
        </authorList>
    </citation>
    <scope>NUCLEOTIDE SEQUENCE [LARGE SCALE GENOMIC DNA]</scope>
    <source>
        <strain evidence="1 2">CTAW11</strain>
    </source>
</reference>
<dbReference type="AlphaFoldDB" id="A0A5S4WZH2"/>
<evidence type="ECO:0000313" key="1">
    <source>
        <dbReference type="EMBL" id="TYL86110.1"/>
    </source>
</evidence>
<organism evidence="1 2">
    <name type="scientific">Bradyrhizobium cytisi</name>
    <dbReference type="NCBI Taxonomy" id="515489"/>
    <lineage>
        <taxon>Bacteria</taxon>
        <taxon>Pseudomonadati</taxon>
        <taxon>Pseudomonadota</taxon>
        <taxon>Alphaproteobacteria</taxon>
        <taxon>Hyphomicrobiales</taxon>
        <taxon>Nitrobacteraceae</taxon>
        <taxon>Bradyrhizobium</taxon>
    </lineage>
</organism>
<dbReference type="OrthoDB" id="1489751at2"/>
<protein>
    <submittedName>
        <fullName evidence="1">Uncharacterized protein</fullName>
    </submittedName>
</protein>
<proteinExistence type="predicted"/>
<name>A0A5S4WZH2_9BRAD</name>
<sequence length="228" mass="24991">MVAFTEESDRSGLGFSNEGAAMRQLDMFSQPKKAALKQAGGCDITPVGKRRDGGTRYWCLTHKADATAKYGRPAMACRAAHLPPILPHEILDLDLDQYPGGVGLWGAVPPVYDTTRLPLDFGIHVHARRDSDGDKHIDTTYRAVRLIGHQLPTEGLLISEIDAVYYMVSSVFGFDMRDVRCTIVDIRILTKTGSASTRTADISAQVAARILAIRLLGSEILFAQHKKP</sequence>
<dbReference type="EMBL" id="VSSR01000014">
    <property type="protein sequence ID" value="TYL86110.1"/>
    <property type="molecule type" value="Genomic_DNA"/>
</dbReference>
<accession>A0A5S4WZH2</accession>